<evidence type="ECO:0000313" key="1">
    <source>
        <dbReference type="EMBL" id="NEV66317.1"/>
    </source>
</evidence>
<evidence type="ECO:0008006" key="2">
    <source>
        <dbReference type="Google" id="ProtNLM"/>
    </source>
</evidence>
<reference evidence="1" key="3">
    <citation type="submission" date="2020-02" db="EMBL/GenBank/DDBJ databases">
        <authorList>
            <person name="Sarangi A.N."/>
            <person name="Ghosh S."/>
            <person name="Mukherjee M."/>
            <person name="Tripathy S."/>
        </authorList>
    </citation>
    <scope>NUCLEOTIDE SEQUENCE</scope>
    <source>
        <strain evidence="1">BDU141951</strain>
    </source>
</reference>
<accession>A0A0C1UM90</accession>
<dbReference type="EMBL" id="JTHE02000003">
    <property type="protein sequence ID" value="NEV66317.1"/>
    <property type="molecule type" value="Genomic_DNA"/>
</dbReference>
<comment type="caution">
    <text evidence="1">The sequence shown here is derived from an EMBL/GenBank/DDBJ whole genome shotgun (WGS) entry which is preliminary data.</text>
</comment>
<proteinExistence type="predicted"/>
<dbReference type="AlphaFoldDB" id="A0A0C1UM90"/>
<reference evidence="1" key="1">
    <citation type="submission" date="2014-11" db="EMBL/GenBank/DDBJ databases">
        <authorList>
            <person name="Malar M.C."/>
            <person name="Sen D."/>
            <person name="Tripathy S."/>
        </authorList>
    </citation>
    <scope>NUCLEOTIDE SEQUENCE</scope>
    <source>
        <strain evidence="1">BDU141951</strain>
    </source>
</reference>
<organism evidence="1">
    <name type="scientific">Lyngbya confervoides BDU141951</name>
    <dbReference type="NCBI Taxonomy" id="1574623"/>
    <lineage>
        <taxon>Bacteria</taxon>
        <taxon>Bacillati</taxon>
        <taxon>Cyanobacteriota</taxon>
        <taxon>Cyanophyceae</taxon>
        <taxon>Oscillatoriophycideae</taxon>
        <taxon>Oscillatoriales</taxon>
        <taxon>Microcoleaceae</taxon>
        <taxon>Lyngbya</taxon>
    </lineage>
</organism>
<name>A0A0C1UM90_9CYAN</name>
<sequence length="247" mass="25588">MPLNGLTANQASVAGLTLLECLAAIVVVGMIGAAITPVLVLSVATRVQSQKAEQALAVAQGEIDRVRVILEQGGDRADALRDLDPAATSPPPANPLPTAAGSTITEVPAPTAPAVPILPADVSADFDQPTQTIAVFVDPTDDPTDPDDADFAVQRFRVEAPDVERGFYIGVRVYDYQAIVDGDNLGINEGSLGLTSSQGERVRAPMAALYSTAFVTAEGTAFCNYIDFDDAAGGTTTADDDKPLGCE</sequence>
<protein>
    <recommendedName>
        <fullName evidence="2">Type II secretion system protein</fullName>
    </recommendedName>
</protein>
<reference evidence="1" key="2">
    <citation type="journal article" date="2015" name="Genome Announc.">
        <title>Draft Genome Sequence of Filamentous Marine Cyanobacterium Lyngbya confervoides Strain BDU141951.</title>
        <authorList>
            <person name="Chandrababunaidu M.M."/>
            <person name="Sen D."/>
            <person name="Tripathy S."/>
        </authorList>
    </citation>
    <scope>NUCLEOTIDE SEQUENCE</scope>
    <source>
        <strain evidence="1">BDU141951</strain>
    </source>
</reference>
<gene>
    <name evidence="1" type="ORF">QQ91_004210</name>
</gene>